<evidence type="ECO:0000256" key="5">
    <source>
        <dbReference type="SAM" id="MobiDB-lite"/>
    </source>
</evidence>
<dbReference type="RefSeq" id="WP_379734234.1">
    <property type="nucleotide sequence ID" value="NZ_JBHRVV010000001.1"/>
</dbReference>
<dbReference type="Proteomes" id="UP001595665">
    <property type="component" value="Unassembled WGS sequence"/>
</dbReference>
<dbReference type="InterPro" id="IPR013656">
    <property type="entry name" value="PAS_4"/>
</dbReference>
<dbReference type="PROSITE" id="PS50113">
    <property type="entry name" value="PAC"/>
    <property type="match status" value="1"/>
</dbReference>
<dbReference type="Gene3D" id="3.30.565.10">
    <property type="entry name" value="Histidine kinase-like ATPase, C-terminal domain"/>
    <property type="match status" value="1"/>
</dbReference>
<evidence type="ECO:0000259" key="9">
    <source>
        <dbReference type="PROSITE" id="PS50113"/>
    </source>
</evidence>
<keyword evidence="10" id="KW-0547">Nucleotide-binding</keyword>
<evidence type="ECO:0000313" key="10">
    <source>
        <dbReference type="EMBL" id="MFC3457855.1"/>
    </source>
</evidence>
<evidence type="ECO:0000259" key="6">
    <source>
        <dbReference type="PROSITE" id="PS50109"/>
    </source>
</evidence>
<keyword evidence="11" id="KW-1185">Reference proteome</keyword>
<sequence>MTIRVSPSASRAVQPLPTGKNRTISNSPASLILFVSGRDEPEPAVSQVGAQLGQDVVQVRTGAEGLVRARATDFALILVEHADDTPALLDTVALMRANRRSSHTPIVVLGVPSAPSFPLEPVYEAGAIAVLSAPVSPVILAAKARFYLDAFNTAAERRRAEQALGAARERLEATLAAADLAVWKWDVDADCVRGDARLAAIFGDAVPPDAPMAAYFAAIHPDDRAATRARLDAALRHGEGEDATFRVRAPDGRWRWIIARGRIGAGADGRPATVSGIMIDATRQFETERQLRASEERYRTLFDAMDEAMCVIEVIFDAGGRPYDYRFLETNPAFAGQTGLVDAVGRRMRDLAPGHEQHWFDIFGRVVATGEPARFVNEARALGRWFDLYAMRIGPPGERRVAVLFTDITARRRAEEELRRLAADLAEANRVKTEFLATLAHELRNPLAPIRNGLQLLGRAGTDAGAAARVHAIIDRQLDQLVHLVDDLLDLARVNRGQVELRRSWIDLGEVLAAAVDGSLPLIEAADHTLSLRLPDKTGRPLRLYADPTRLTQVISNLLNNAARYTPRGGAIALAAGSDGEHAVITVSDDGIGIAADALERVFQMFTQVGANGAQGGLGIGLSLVRSLVELHGGSVTAASAGPGAGSVFTVRLPLAARDAPPMPAAAAAPAAAATSSTATPLALDGAALRVLVVDDNRDAADTLAALLVSMGHTTAVAHDGYQALRMLPGFAPQVVFLDLGMPGLSGYDVAAEVRKDRRNDGVRLVALTGWGGAADRERSARAGFDRHLTKPAALEAIGAALALGPAACGSAATTPA</sequence>
<dbReference type="SUPFAM" id="SSF52172">
    <property type="entry name" value="CheY-like"/>
    <property type="match status" value="2"/>
</dbReference>
<dbReference type="PRINTS" id="PR00344">
    <property type="entry name" value="BCTRLSENSOR"/>
</dbReference>
<dbReference type="SUPFAM" id="SSF55785">
    <property type="entry name" value="PYP-like sensor domain (PAS domain)"/>
    <property type="match status" value="2"/>
</dbReference>
<dbReference type="InterPro" id="IPR001789">
    <property type="entry name" value="Sig_transdc_resp-reg_receiver"/>
</dbReference>
<feature type="domain" description="Response regulatory" evidence="7">
    <location>
        <begin position="690"/>
        <end position="806"/>
    </location>
</feature>
<dbReference type="CDD" id="cd00130">
    <property type="entry name" value="PAS"/>
    <property type="match status" value="1"/>
</dbReference>
<dbReference type="InterPro" id="IPR036097">
    <property type="entry name" value="HisK_dim/P_sf"/>
</dbReference>
<evidence type="ECO:0000256" key="1">
    <source>
        <dbReference type="ARBA" id="ARBA00000085"/>
    </source>
</evidence>
<dbReference type="InterPro" id="IPR036890">
    <property type="entry name" value="HATPase_C_sf"/>
</dbReference>
<dbReference type="InterPro" id="IPR000014">
    <property type="entry name" value="PAS"/>
</dbReference>
<dbReference type="PANTHER" id="PTHR43547:SF2">
    <property type="entry name" value="HYBRID SIGNAL TRANSDUCTION HISTIDINE KINASE C"/>
    <property type="match status" value="1"/>
</dbReference>
<gene>
    <name evidence="10" type="ORF">ACFOPH_06300</name>
</gene>
<evidence type="ECO:0000256" key="2">
    <source>
        <dbReference type="ARBA" id="ARBA00012438"/>
    </source>
</evidence>
<dbReference type="CDD" id="cd00082">
    <property type="entry name" value="HisKA"/>
    <property type="match status" value="1"/>
</dbReference>
<dbReference type="PROSITE" id="PS50110">
    <property type="entry name" value="RESPONSE_REGULATORY"/>
    <property type="match status" value="2"/>
</dbReference>
<dbReference type="Pfam" id="PF00072">
    <property type="entry name" value="Response_reg"/>
    <property type="match status" value="1"/>
</dbReference>
<dbReference type="Pfam" id="PF00512">
    <property type="entry name" value="HisKA"/>
    <property type="match status" value="1"/>
</dbReference>
<feature type="domain" description="Response regulatory" evidence="7">
    <location>
        <begin position="31"/>
        <end position="148"/>
    </location>
</feature>
<dbReference type="Gene3D" id="3.40.50.2300">
    <property type="match status" value="1"/>
</dbReference>
<dbReference type="SUPFAM" id="SSF47384">
    <property type="entry name" value="Homodimeric domain of signal transducing histidine kinase"/>
    <property type="match status" value="1"/>
</dbReference>
<dbReference type="InterPro" id="IPR005467">
    <property type="entry name" value="His_kinase_dom"/>
</dbReference>
<dbReference type="Pfam" id="PF02518">
    <property type="entry name" value="HATPase_c"/>
    <property type="match status" value="1"/>
</dbReference>
<feature type="domain" description="Histidine kinase" evidence="6">
    <location>
        <begin position="438"/>
        <end position="657"/>
    </location>
</feature>
<dbReference type="Pfam" id="PF08448">
    <property type="entry name" value="PAS_4"/>
    <property type="match status" value="1"/>
</dbReference>
<comment type="catalytic activity">
    <reaction evidence="1">
        <text>ATP + protein L-histidine = ADP + protein N-phospho-L-histidine.</text>
        <dbReference type="EC" id="2.7.13.3"/>
    </reaction>
</comment>
<dbReference type="SUPFAM" id="SSF55874">
    <property type="entry name" value="ATPase domain of HSP90 chaperone/DNA topoisomerase II/histidine kinase"/>
    <property type="match status" value="1"/>
</dbReference>
<comment type="caution">
    <text evidence="10">The sequence shown here is derived from an EMBL/GenBank/DDBJ whole genome shotgun (WGS) entry which is preliminary data.</text>
</comment>
<evidence type="ECO:0000313" key="11">
    <source>
        <dbReference type="Proteomes" id="UP001595665"/>
    </source>
</evidence>
<evidence type="ECO:0000259" key="7">
    <source>
        <dbReference type="PROSITE" id="PS50110"/>
    </source>
</evidence>
<dbReference type="EC" id="2.7.13.3" evidence="2"/>
<protein>
    <recommendedName>
        <fullName evidence="2">histidine kinase</fullName>
        <ecNumber evidence="2">2.7.13.3</ecNumber>
    </recommendedName>
</protein>
<dbReference type="GO" id="GO:0005524">
    <property type="term" value="F:ATP binding"/>
    <property type="evidence" value="ECO:0007669"/>
    <property type="project" value="UniProtKB-KW"/>
</dbReference>
<dbReference type="Gene3D" id="1.10.287.130">
    <property type="match status" value="1"/>
</dbReference>
<dbReference type="InterPro" id="IPR035965">
    <property type="entry name" value="PAS-like_dom_sf"/>
</dbReference>
<dbReference type="PROSITE" id="PS50112">
    <property type="entry name" value="PAS"/>
    <property type="match status" value="1"/>
</dbReference>
<dbReference type="EMBL" id="JBHRVV010000001">
    <property type="protein sequence ID" value="MFC3457855.1"/>
    <property type="molecule type" value="Genomic_DNA"/>
</dbReference>
<dbReference type="SMART" id="SM00448">
    <property type="entry name" value="REC"/>
    <property type="match status" value="1"/>
</dbReference>
<dbReference type="InterPro" id="IPR013655">
    <property type="entry name" value="PAS_fold_3"/>
</dbReference>
<dbReference type="InterPro" id="IPR003594">
    <property type="entry name" value="HATPase_dom"/>
</dbReference>
<evidence type="ECO:0000259" key="8">
    <source>
        <dbReference type="PROSITE" id="PS50112"/>
    </source>
</evidence>
<keyword evidence="3 4" id="KW-0597">Phosphoprotein</keyword>
<feature type="compositionally biased region" description="Polar residues" evidence="5">
    <location>
        <begin position="1"/>
        <end position="11"/>
    </location>
</feature>
<dbReference type="InterPro" id="IPR000700">
    <property type="entry name" value="PAS-assoc_C"/>
</dbReference>
<dbReference type="InterPro" id="IPR004358">
    <property type="entry name" value="Sig_transdc_His_kin-like_C"/>
</dbReference>
<dbReference type="SMART" id="SM00388">
    <property type="entry name" value="HisKA"/>
    <property type="match status" value="1"/>
</dbReference>
<dbReference type="Pfam" id="PF08447">
    <property type="entry name" value="PAS_3"/>
    <property type="match status" value="1"/>
</dbReference>
<dbReference type="CDD" id="cd17580">
    <property type="entry name" value="REC_2_DhkD-like"/>
    <property type="match status" value="1"/>
</dbReference>
<dbReference type="InterPro" id="IPR011006">
    <property type="entry name" value="CheY-like_superfamily"/>
</dbReference>
<keyword evidence="10" id="KW-0067">ATP-binding</keyword>
<evidence type="ECO:0000256" key="4">
    <source>
        <dbReference type="PROSITE-ProRule" id="PRU00169"/>
    </source>
</evidence>
<evidence type="ECO:0000256" key="3">
    <source>
        <dbReference type="ARBA" id="ARBA00022553"/>
    </source>
</evidence>
<dbReference type="SMART" id="SM00387">
    <property type="entry name" value="HATPase_c"/>
    <property type="match status" value="1"/>
</dbReference>
<feature type="domain" description="PAC" evidence="9">
    <location>
        <begin position="241"/>
        <end position="293"/>
    </location>
</feature>
<dbReference type="Gene3D" id="3.30.450.20">
    <property type="entry name" value="PAS domain"/>
    <property type="match status" value="2"/>
</dbReference>
<reference evidence="11" key="1">
    <citation type="journal article" date="2019" name="Int. J. Syst. Evol. Microbiol.">
        <title>The Global Catalogue of Microorganisms (GCM) 10K type strain sequencing project: providing services to taxonomists for standard genome sequencing and annotation.</title>
        <authorList>
            <consortium name="The Broad Institute Genomics Platform"/>
            <consortium name="The Broad Institute Genome Sequencing Center for Infectious Disease"/>
            <person name="Wu L."/>
            <person name="Ma J."/>
        </authorList>
    </citation>
    <scope>NUCLEOTIDE SEQUENCE [LARGE SCALE GENOMIC DNA]</scope>
    <source>
        <strain evidence="11">CCM 7480</strain>
    </source>
</reference>
<dbReference type="NCBIfam" id="TIGR00229">
    <property type="entry name" value="sensory_box"/>
    <property type="match status" value="2"/>
</dbReference>
<proteinExistence type="predicted"/>
<comment type="caution">
    <text evidence="4">Lacks conserved residue(s) required for the propagation of feature annotation.</text>
</comment>
<accession>A0ABV7PI96</accession>
<feature type="domain" description="PAS" evidence="8">
    <location>
        <begin position="167"/>
        <end position="238"/>
    </location>
</feature>
<feature type="region of interest" description="Disordered" evidence="5">
    <location>
        <begin position="1"/>
        <end position="24"/>
    </location>
</feature>
<feature type="modified residue" description="4-aspartylphosphate" evidence="4">
    <location>
        <position position="739"/>
    </location>
</feature>
<dbReference type="PROSITE" id="PS50109">
    <property type="entry name" value="HIS_KIN"/>
    <property type="match status" value="1"/>
</dbReference>
<dbReference type="InterPro" id="IPR003661">
    <property type="entry name" value="HisK_dim/P_dom"/>
</dbReference>
<organism evidence="10 11">
    <name type="scientific">Massilia haematophila</name>
    <dbReference type="NCBI Taxonomy" id="457923"/>
    <lineage>
        <taxon>Bacteria</taxon>
        <taxon>Pseudomonadati</taxon>
        <taxon>Pseudomonadota</taxon>
        <taxon>Betaproteobacteria</taxon>
        <taxon>Burkholderiales</taxon>
        <taxon>Oxalobacteraceae</taxon>
        <taxon>Telluria group</taxon>
        <taxon>Massilia</taxon>
    </lineage>
</organism>
<name>A0ABV7PI96_9BURK</name>
<dbReference type="PANTHER" id="PTHR43547">
    <property type="entry name" value="TWO-COMPONENT HISTIDINE KINASE"/>
    <property type="match status" value="1"/>
</dbReference>